<evidence type="ECO:0000313" key="3">
    <source>
        <dbReference type="Proteomes" id="UP000035579"/>
    </source>
</evidence>
<proteinExistence type="predicted"/>
<accession>A0AAC8Q9L4</accession>
<dbReference type="EMBL" id="CP011509">
    <property type="protein sequence ID" value="AKJ03299.1"/>
    <property type="molecule type" value="Genomic_DNA"/>
</dbReference>
<dbReference type="Proteomes" id="UP000035579">
    <property type="component" value="Chromosome"/>
</dbReference>
<evidence type="ECO:0008006" key="5">
    <source>
        <dbReference type="Google" id="ProtNLM"/>
    </source>
</evidence>
<keyword evidence="4" id="KW-1185">Reference proteome</keyword>
<gene>
    <name evidence="1" type="ORF">AA314_04925</name>
    <name evidence="2" type="ORF">ATI61_11838</name>
</gene>
<evidence type="ECO:0000313" key="4">
    <source>
        <dbReference type="Proteomes" id="UP000256345"/>
    </source>
</evidence>
<name>A0AAC8Q9L4_9BACT</name>
<dbReference type="AlphaFoldDB" id="A0AAC8Q9L4"/>
<protein>
    <recommendedName>
        <fullName evidence="5">STAS/SEC14 domain-containing protein</fullName>
    </recommendedName>
</protein>
<sequence>MTPNLNDSPAPSITLDDSFWPLLTVQIRGAVPLASFEDYLAQRLTYLQRPEKHVTLFDMRNAPMLSSDVRQLQAEWLKQHGALLDAQMLGHALVITSPLLRLMMSTFLKVRPRSHTPYVVTPNLSDAARWGLKVLEEAGSTPPAERIKAHFGLTPH</sequence>
<reference evidence="2 4" key="2">
    <citation type="submission" date="2018-08" db="EMBL/GenBank/DDBJ databases">
        <title>Genomic Encyclopedia of Archaeal and Bacterial Type Strains, Phase II (KMG-II): from individual species to whole genera.</title>
        <authorList>
            <person name="Goeker M."/>
        </authorList>
    </citation>
    <scope>NUCLEOTIDE SEQUENCE [LARGE SCALE GENOMIC DNA]</scope>
    <source>
        <strain evidence="2 4">DSM 2261</strain>
    </source>
</reference>
<dbReference type="KEGG" id="age:AA314_04925"/>
<dbReference type="Proteomes" id="UP000256345">
    <property type="component" value="Unassembled WGS sequence"/>
</dbReference>
<dbReference type="EMBL" id="QUMU01000018">
    <property type="protein sequence ID" value="REG22833.1"/>
    <property type="molecule type" value="Genomic_DNA"/>
</dbReference>
<evidence type="ECO:0000313" key="1">
    <source>
        <dbReference type="EMBL" id="AKJ03299.1"/>
    </source>
</evidence>
<organism evidence="1 3">
    <name type="scientific">Archangium gephyra</name>
    <dbReference type="NCBI Taxonomy" id="48"/>
    <lineage>
        <taxon>Bacteria</taxon>
        <taxon>Pseudomonadati</taxon>
        <taxon>Myxococcota</taxon>
        <taxon>Myxococcia</taxon>
        <taxon>Myxococcales</taxon>
        <taxon>Cystobacterineae</taxon>
        <taxon>Archangiaceae</taxon>
        <taxon>Archangium</taxon>
    </lineage>
</organism>
<reference evidence="1 3" key="1">
    <citation type="submission" date="2015-05" db="EMBL/GenBank/DDBJ databases">
        <title>Genome assembly of Archangium gephyra DSM 2261.</title>
        <authorList>
            <person name="Sharma G."/>
            <person name="Subramanian S."/>
        </authorList>
    </citation>
    <scope>NUCLEOTIDE SEQUENCE [LARGE SCALE GENOMIC DNA]</scope>
    <source>
        <strain evidence="1 3">DSM 2261</strain>
    </source>
</reference>
<evidence type="ECO:0000313" key="2">
    <source>
        <dbReference type="EMBL" id="REG22833.1"/>
    </source>
</evidence>